<name>A0A067N273_BOTB1</name>
<evidence type="ECO:0000313" key="3">
    <source>
        <dbReference type="Proteomes" id="UP000027195"/>
    </source>
</evidence>
<keyword evidence="3" id="KW-1185">Reference proteome</keyword>
<evidence type="ECO:0000256" key="1">
    <source>
        <dbReference type="SAM" id="MobiDB-lite"/>
    </source>
</evidence>
<dbReference type="HOGENOM" id="CLU_715685_0_0_1"/>
<feature type="region of interest" description="Disordered" evidence="1">
    <location>
        <begin position="1"/>
        <end position="48"/>
    </location>
</feature>
<dbReference type="AlphaFoldDB" id="A0A067N273"/>
<sequence length="386" mass="40710">MSGTHAAQPHASTETEWSFSLRAGYADSDEDEDDVGSGSVTRTSGENNDALLAQSLDLASREETVQFKANPWSIAKLNAASRPKNAFNPQATAKKAHTSSVSSVKPSFPILDALKKQAAKPARQAMPPPAAKMARSSSASSASKATPGSTPAVKAKFVSPMRRVATAVGSSTPAFNSSRKTLPPDTTPQLAAMSREASDGAAEPSPPRPLPGVNARMNAGFLQPAGDPIPPLATVNKSTPVKSPMTFPTPGLSHRAIAPLITPIPRLSLDLPTRQLSSPFPQSHTLQALVAYPAESPVKKTAPFHAHPFRPNVFSTPERNPRLSIPHEAPGSWQISESDTCPQPLPSATSTSSQPVFPTYGLEGERRQSELAGESPKQTVVFQRAG</sequence>
<dbReference type="OrthoDB" id="3271131at2759"/>
<feature type="compositionally biased region" description="Low complexity" evidence="1">
    <location>
        <begin position="119"/>
        <end position="152"/>
    </location>
</feature>
<feature type="compositionally biased region" description="Polar residues" evidence="1">
    <location>
        <begin position="376"/>
        <end position="386"/>
    </location>
</feature>
<accession>A0A067N273</accession>
<feature type="region of interest" description="Disordered" evidence="1">
    <location>
        <begin position="85"/>
        <end position="153"/>
    </location>
</feature>
<feature type="compositionally biased region" description="Polar residues" evidence="1">
    <location>
        <begin position="168"/>
        <end position="180"/>
    </location>
</feature>
<gene>
    <name evidence="2" type="ORF">BOTBODRAFT_169118</name>
</gene>
<reference evidence="3" key="1">
    <citation type="journal article" date="2014" name="Proc. Natl. Acad. Sci. U.S.A.">
        <title>Extensive sampling of basidiomycete genomes demonstrates inadequacy of the white-rot/brown-rot paradigm for wood decay fungi.</title>
        <authorList>
            <person name="Riley R."/>
            <person name="Salamov A.A."/>
            <person name="Brown D.W."/>
            <person name="Nagy L.G."/>
            <person name="Floudas D."/>
            <person name="Held B.W."/>
            <person name="Levasseur A."/>
            <person name="Lombard V."/>
            <person name="Morin E."/>
            <person name="Otillar R."/>
            <person name="Lindquist E.A."/>
            <person name="Sun H."/>
            <person name="LaButti K.M."/>
            <person name="Schmutz J."/>
            <person name="Jabbour D."/>
            <person name="Luo H."/>
            <person name="Baker S.E."/>
            <person name="Pisabarro A.G."/>
            <person name="Walton J.D."/>
            <person name="Blanchette R.A."/>
            <person name="Henrissat B."/>
            <person name="Martin F."/>
            <person name="Cullen D."/>
            <person name="Hibbett D.S."/>
            <person name="Grigoriev I.V."/>
        </authorList>
    </citation>
    <scope>NUCLEOTIDE SEQUENCE [LARGE SCALE GENOMIC DNA]</scope>
    <source>
        <strain evidence="3">FD-172 SS1</strain>
    </source>
</reference>
<dbReference type="STRING" id="930990.A0A067N273"/>
<dbReference type="Proteomes" id="UP000027195">
    <property type="component" value="Unassembled WGS sequence"/>
</dbReference>
<feature type="compositionally biased region" description="Polar residues" evidence="1">
    <location>
        <begin position="1"/>
        <end position="18"/>
    </location>
</feature>
<feature type="region of interest" description="Disordered" evidence="1">
    <location>
        <begin position="168"/>
        <end position="214"/>
    </location>
</feature>
<feature type="compositionally biased region" description="Polar residues" evidence="1">
    <location>
        <begin position="333"/>
        <end position="356"/>
    </location>
</feature>
<feature type="region of interest" description="Disordered" evidence="1">
    <location>
        <begin position="309"/>
        <end position="386"/>
    </location>
</feature>
<protein>
    <submittedName>
        <fullName evidence="2">Uncharacterized protein</fullName>
    </submittedName>
</protein>
<dbReference type="EMBL" id="KL198016">
    <property type="protein sequence ID" value="KDQ21949.1"/>
    <property type="molecule type" value="Genomic_DNA"/>
</dbReference>
<dbReference type="InParanoid" id="A0A067N273"/>
<evidence type="ECO:0000313" key="2">
    <source>
        <dbReference type="EMBL" id="KDQ21949.1"/>
    </source>
</evidence>
<proteinExistence type="predicted"/>
<organism evidence="2 3">
    <name type="scientific">Botryobasidium botryosum (strain FD-172 SS1)</name>
    <dbReference type="NCBI Taxonomy" id="930990"/>
    <lineage>
        <taxon>Eukaryota</taxon>
        <taxon>Fungi</taxon>
        <taxon>Dikarya</taxon>
        <taxon>Basidiomycota</taxon>
        <taxon>Agaricomycotina</taxon>
        <taxon>Agaricomycetes</taxon>
        <taxon>Cantharellales</taxon>
        <taxon>Botryobasidiaceae</taxon>
        <taxon>Botryobasidium</taxon>
    </lineage>
</organism>